<feature type="compositionally biased region" description="Polar residues" evidence="1">
    <location>
        <begin position="76"/>
        <end position="86"/>
    </location>
</feature>
<comment type="caution">
    <text evidence="2">The sequence shown here is derived from an EMBL/GenBank/DDBJ whole genome shotgun (WGS) entry which is preliminary data.</text>
</comment>
<dbReference type="AlphaFoldDB" id="A0A014PJC6"/>
<accession>A0A014PJC6</accession>
<dbReference type="Proteomes" id="UP000030151">
    <property type="component" value="Unassembled WGS sequence"/>
</dbReference>
<evidence type="ECO:0000256" key="1">
    <source>
        <dbReference type="SAM" id="MobiDB-lite"/>
    </source>
</evidence>
<feature type="region of interest" description="Disordered" evidence="1">
    <location>
        <begin position="387"/>
        <end position="408"/>
    </location>
</feature>
<feature type="compositionally biased region" description="Acidic residues" evidence="1">
    <location>
        <begin position="388"/>
        <end position="404"/>
    </location>
</feature>
<dbReference type="HOGENOM" id="CLU_054595_0_0_1"/>
<feature type="region of interest" description="Disordered" evidence="1">
    <location>
        <begin position="279"/>
        <end position="314"/>
    </location>
</feature>
<name>A0A014PJC6_9HYPO</name>
<gene>
    <name evidence="2" type="ORF">X797_011132</name>
</gene>
<dbReference type="OrthoDB" id="5021918at2759"/>
<organism evidence="2 3">
    <name type="scientific">Metarhizium robertsii</name>
    <dbReference type="NCBI Taxonomy" id="568076"/>
    <lineage>
        <taxon>Eukaryota</taxon>
        <taxon>Fungi</taxon>
        <taxon>Dikarya</taxon>
        <taxon>Ascomycota</taxon>
        <taxon>Pezizomycotina</taxon>
        <taxon>Sordariomycetes</taxon>
        <taxon>Hypocreomycetidae</taxon>
        <taxon>Hypocreales</taxon>
        <taxon>Clavicipitaceae</taxon>
        <taxon>Metarhizium</taxon>
    </lineage>
</organism>
<evidence type="ECO:0000313" key="2">
    <source>
        <dbReference type="EMBL" id="EXU95781.1"/>
    </source>
</evidence>
<proteinExistence type="predicted"/>
<dbReference type="EMBL" id="JELW01000065">
    <property type="protein sequence ID" value="EXU95781.1"/>
    <property type="molecule type" value="Genomic_DNA"/>
</dbReference>
<sequence length="444" mass="49332">MTSHSLPAEHIYCVQAGKKHHDLFTTIYAGENYCGRCGLANPFSSQSRARSRTPARPGPHDEVVELEDSPPRPVSPASQLMRNRTKSSSSVNVGLAQLLPNTVSVLNGADARARLHAPRQPPFGAVASAASQAIQNSKASTRKPSRQRTGYQWVHISLLLVSLEARYFNGLVVEVPETVLPLKDTVIKFNSVDLLTWPSFTETLFEHLRPLPSSIDPSNKSLWSLSFASAFSGKKIVTVPNTDKYITPSSMLASGHFSNNQAGQLKVLVVLTSTQVIDRQEPTTPLRPDEYSTPTKENKKRRIKQEDKTPSLVHKKRIKQEKDVERGNETKRDEIKQEIHVKTEQYDPDADTSSPGLTCNELDVEELGEMEHSPSDLVSNSIDVGIRDEDDAEQEAGQEGEYEDETKNALELVRRQADSAKLKTDLIRCAYRQQASMSPLVELK</sequence>
<protein>
    <submittedName>
        <fullName evidence="2">Uncharacterized protein</fullName>
    </submittedName>
</protein>
<feature type="region of interest" description="Disordered" evidence="1">
    <location>
        <begin position="43"/>
        <end position="86"/>
    </location>
</feature>
<reference evidence="2 3" key="1">
    <citation type="submission" date="2014-02" db="EMBL/GenBank/DDBJ databases">
        <title>The genome sequence of the entomopathogenic fungus Metarhizium robertsii ARSEF 2575.</title>
        <authorList>
            <person name="Giuliano Garisto Donzelli B."/>
            <person name="Roe B.A."/>
            <person name="Macmil S.L."/>
            <person name="Krasnoff S.B."/>
            <person name="Gibson D.M."/>
        </authorList>
    </citation>
    <scope>NUCLEOTIDE SEQUENCE [LARGE SCALE GENOMIC DNA]</scope>
    <source>
        <strain evidence="2 3">ARSEF 2575</strain>
    </source>
</reference>
<evidence type="ECO:0000313" key="3">
    <source>
        <dbReference type="Proteomes" id="UP000030151"/>
    </source>
</evidence>